<keyword evidence="4" id="KW-0109">Calcium transport</keyword>
<dbReference type="FunFam" id="3.40.50.410:FF:000006">
    <property type="entry name" value="voltage-dependent calcium channel subunit alpha-2/delta-1 isoform X1"/>
    <property type="match status" value="1"/>
</dbReference>
<comment type="subcellular location">
    <subcellularLocation>
        <location evidence="1">Secreted</location>
    </subcellularLocation>
</comment>
<dbReference type="GO" id="GO:0005576">
    <property type="term" value="C:extracellular region"/>
    <property type="evidence" value="ECO:0007669"/>
    <property type="project" value="UniProtKB-SubCell"/>
</dbReference>
<keyword evidence="3" id="KW-0964">Secreted</keyword>
<dbReference type="EMBL" id="SCEB01215341">
    <property type="protein sequence ID" value="RXM30055.1"/>
    <property type="molecule type" value="Genomic_DNA"/>
</dbReference>
<evidence type="ECO:0000259" key="23">
    <source>
        <dbReference type="PROSITE" id="PS50240"/>
    </source>
</evidence>
<evidence type="ECO:0000256" key="2">
    <source>
        <dbReference type="ARBA" id="ARBA00021784"/>
    </source>
</evidence>
<dbReference type="InterPro" id="IPR001254">
    <property type="entry name" value="Trypsin_dom"/>
</dbReference>
<feature type="disulfide bond" evidence="20">
    <location>
        <begin position="922"/>
        <end position="945"/>
    </location>
</feature>
<evidence type="ECO:0000313" key="24">
    <source>
        <dbReference type="EMBL" id="RXM30055.1"/>
    </source>
</evidence>
<feature type="disulfide bond" evidence="20">
    <location>
        <begin position="983"/>
        <end position="1022"/>
    </location>
</feature>
<keyword evidence="8" id="KW-0677">Repeat</keyword>
<dbReference type="PROSITE" id="PS50234">
    <property type="entry name" value="VWFA"/>
    <property type="match status" value="1"/>
</dbReference>
<dbReference type="GO" id="GO:0005262">
    <property type="term" value="F:calcium channel activity"/>
    <property type="evidence" value="ECO:0007669"/>
    <property type="project" value="UniProtKB-KW"/>
</dbReference>
<evidence type="ECO:0000256" key="20">
    <source>
        <dbReference type="PROSITE-ProRule" id="PRU00121"/>
    </source>
</evidence>
<evidence type="ECO:0000259" key="22">
    <source>
        <dbReference type="PROSITE" id="PS50234"/>
    </source>
</evidence>
<dbReference type="InterPro" id="IPR050759">
    <property type="entry name" value="Serine_protease_kringle"/>
</dbReference>
<dbReference type="PANTHER" id="PTHR24261:SF8">
    <property type="entry name" value="HEPATOCYTE GROWTH FACTOR"/>
    <property type="match status" value="1"/>
</dbReference>
<proteinExistence type="predicted"/>
<dbReference type="PRINTS" id="PR00018">
    <property type="entry name" value="KRINGLE"/>
</dbReference>
<evidence type="ECO:0000256" key="17">
    <source>
        <dbReference type="ARBA" id="ARBA00031997"/>
    </source>
</evidence>
<dbReference type="Pfam" id="PF00051">
    <property type="entry name" value="Kringle"/>
    <property type="match status" value="4"/>
</dbReference>
<evidence type="ECO:0000256" key="6">
    <source>
        <dbReference type="ARBA" id="ARBA00022673"/>
    </source>
</evidence>
<dbReference type="InterPro" id="IPR043504">
    <property type="entry name" value="Peptidase_S1_PA_chymotrypsin"/>
</dbReference>
<dbReference type="Proteomes" id="UP000289886">
    <property type="component" value="Unassembled WGS sequence"/>
</dbReference>
<evidence type="ECO:0000256" key="10">
    <source>
        <dbReference type="ARBA" id="ARBA00023030"/>
    </source>
</evidence>
<dbReference type="Gene3D" id="3.30.450.20">
    <property type="entry name" value="PAS domain"/>
    <property type="match status" value="1"/>
</dbReference>
<feature type="disulfide bond" evidence="20">
    <location>
        <begin position="803"/>
        <end position="842"/>
    </location>
</feature>
<evidence type="ECO:0000256" key="3">
    <source>
        <dbReference type="ARBA" id="ARBA00022525"/>
    </source>
</evidence>
<comment type="caution">
    <text evidence="20">Lacks conserved residue(s) required for the propagation of feature annotation.</text>
</comment>
<evidence type="ECO:0000256" key="11">
    <source>
        <dbReference type="ARBA" id="ARBA00023065"/>
    </source>
</evidence>
<keyword evidence="4" id="KW-0813">Transport</keyword>
<evidence type="ECO:0000256" key="12">
    <source>
        <dbReference type="ARBA" id="ARBA00023157"/>
    </source>
</evidence>
<dbReference type="CDD" id="cd00190">
    <property type="entry name" value="Tryp_SPc"/>
    <property type="match status" value="1"/>
</dbReference>
<dbReference type="PIRSF" id="PIRSF001152">
    <property type="entry name" value="HGF_MST1"/>
    <property type="match status" value="1"/>
</dbReference>
<feature type="non-terminal residue" evidence="24">
    <location>
        <position position="1"/>
    </location>
</feature>
<evidence type="ECO:0000256" key="8">
    <source>
        <dbReference type="ARBA" id="ARBA00022737"/>
    </source>
</evidence>
<dbReference type="CDD" id="cd00108">
    <property type="entry name" value="KR"/>
    <property type="match status" value="4"/>
</dbReference>
<organism evidence="24 25">
    <name type="scientific">Acipenser ruthenus</name>
    <name type="common">Sterlet sturgeon</name>
    <dbReference type="NCBI Taxonomy" id="7906"/>
    <lineage>
        <taxon>Eukaryota</taxon>
        <taxon>Metazoa</taxon>
        <taxon>Chordata</taxon>
        <taxon>Craniata</taxon>
        <taxon>Vertebrata</taxon>
        <taxon>Euteleostomi</taxon>
        <taxon>Actinopterygii</taxon>
        <taxon>Chondrostei</taxon>
        <taxon>Acipenseriformes</taxon>
        <taxon>Acipenseridae</taxon>
        <taxon>Acipenser</taxon>
    </lineage>
</organism>
<keyword evidence="6" id="KW-0107">Calcium channel</keyword>
<keyword evidence="9" id="KW-0851">Voltage-gated channel</keyword>
<dbReference type="SMART" id="SM00327">
    <property type="entry name" value="VWA"/>
    <property type="match status" value="1"/>
</dbReference>
<dbReference type="GO" id="GO:0004252">
    <property type="term" value="F:serine-type endopeptidase activity"/>
    <property type="evidence" value="ECO:0007669"/>
    <property type="project" value="InterPro"/>
</dbReference>
<evidence type="ECO:0000256" key="7">
    <source>
        <dbReference type="ARBA" id="ARBA00022729"/>
    </source>
</evidence>
<keyword evidence="4" id="KW-0106">Calcium</keyword>
<evidence type="ECO:0000256" key="15">
    <source>
        <dbReference type="ARBA" id="ARBA00023303"/>
    </source>
</evidence>
<dbReference type="Pfam" id="PF08399">
    <property type="entry name" value="VWA_N"/>
    <property type="match status" value="1"/>
</dbReference>
<keyword evidence="14" id="KW-0873">Pyrrolidone carboxylic acid</keyword>
<dbReference type="SUPFAM" id="SSF57440">
    <property type="entry name" value="Kringle-like"/>
    <property type="match status" value="4"/>
</dbReference>
<reference evidence="24 25" key="1">
    <citation type="submission" date="2019-01" db="EMBL/GenBank/DDBJ databases">
        <title>Draft Genome and Complete Hox-Cluster Characterization of the Sterlet Sturgeon (Acipenser ruthenus).</title>
        <authorList>
            <person name="Wei Q."/>
        </authorList>
    </citation>
    <scope>NUCLEOTIDE SEQUENCE [LARGE SCALE GENOMIC DNA]</scope>
    <source>
        <strain evidence="24">WHYD16114868_AA</strain>
        <tissue evidence="24">Blood</tissue>
    </source>
</reference>
<feature type="disulfide bond" evidence="20">
    <location>
        <begin position="831"/>
        <end position="854"/>
    </location>
</feature>
<dbReference type="InterPro" id="IPR027284">
    <property type="entry name" value="Hepatocyte_GF"/>
</dbReference>
<evidence type="ECO:0000256" key="16">
    <source>
        <dbReference type="ARBA" id="ARBA00025867"/>
    </source>
</evidence>
<evidence type="ECO:0000313" key="25">
    <source>
        <dbReference type="Proteomes" id="UP000289886"/>
    </source>
</evidence>
<dbReference type="Gene3D" id="3.40.50.410">
    <property type="entry name" value="von Willebrand factor, type A domain"/>
    <property type="match status" value="1"/>
</dbReference>
<dbReference type="Gene3D" id="2.40.20.10">
    <property type="entry name" value="Plasminogen Kringle 4"/>
    <property type="match status" value="4"/>
</dbReference>
<feature type="domain" description="Kringle" evidence="21">
    <location>
        <begin position="781"/>
        <end position="859"/>
    </location>
</feature>
<feature type="disulfide bond" evidence="20">
    <location>
        <begin position="894"/>
        <end position="933"/>
    </location>
</feature>
<evidence type="ECO:0000256" key="18">
    <source>
        <dbReference type="ARBA" id="ARBA00033078"/>
    </source>
</evidence>
<dbReference type="PROSITE" id="PS00021">
    <property type="entry name" value="KRINGLE_1"/>
    <property type="match status" value="4"/>
</dbReference>
<dbReference type="FunFam" id="2.40.20.10:FF:000004">
    <property type="entry name" value="Hepatocyte growth factor"/>
    <property type="match status" value="1"/>
</dbReference>
<dbReference type="Gene3D" id="3.50.4.10">
    <property type="entry name" value="Hepatocyte Growth Factor"/>
    <property type="match status" value="1"/>
</dbReference>
<gene>
    <name evidence="24" type="ORF">EOD39_8193</name>
</gene>
<evidence type="ECO:0000256" key="9">
    <source>
        <dbReference type="ARBA" id="ARBA00022882"/>
    </source>
</evidence>
<dbReference type="InterPro" id="IPR024174">
    <property type="entry name" value="HGF/MST1"/>
</dbReference>
<comment type="caution">
    <text evidence="24">The sequence shown here is derived from an EMBL/GenBank/DDBJ whole genome shotgun (WGS) entry which is preliminary data.</text>
</comment>
<dbReference type="InterPro" id="IPR009003">
    <property type="entry name" value="Peptidase_S1_PA"/>
</dbReference>
<evidence type="ECO:0000259" key="21">
    <source>
        <dbReference type="PROSITE" id="PS50070"/>
    </source>
</evidence>
<dbReference type="InterPro" id="IPR013680">
    <property type="entry name" value="VDCC_a2/dsu"/>
</dbReference>
<dbReference type="PANTHER" id="PTHR24261">
    <property type="entry name" value="PLASMINOGEN-RELATED"/>
    <property type="match status" value="1"/>
</dbReference>
<comment type="function">
    <text evidence="19">Potent mitogen for mature parenchymal hepatocyte cells, seems to be a hepatotrophic factor, and acts as a growth factor for a broad spectrum of tissues and cell types. Activating ligand for the receptor tyrosine kinase MET by binding to it and promoting its dimerization. Activates MAPK signaling following TMPRSS13 cleavage and activation.</text>
</comment>
<feature type="domain" description="Peptidase S1" evidence="23">
    <location>
        <begin position="1000"/>
        <end position="1219"/>
    </location>
</feature>
<evidence type="ECO:0000256" key="4">
    <source>
        <dbReference type="ARBA" id="ARBA00022568"/>
    </source>
</evidence>
<feature type="domain" description="Kringle" evidence="21">
    <location>
        <begin position="698"/>
        <end position="777"/>
    </location>
</feature>
<dbReference type="InterPro" id="IPR013608">
    <property type="entry name" value="VWA_N"/>
</dbReference>
<feature type="disulfide bond" evidence="20">
    <location>
        <begin position="782"/>
        <end position="859"/>
    </location>
</feature>
<dbReference type="PROSITE" id="PS50240">
    <property type="entry name" value="TRYPSIN_DOM"/>
    <property type="match status" value="1"/>
</dbReference>
<evidence type="ECO:0000256" key="5">
    <source>
        <dbReference type="ARBA" id="ARBA00022572"/>
    </source>
</evidence>
<dbReference type="SUPFAM" id="SSF57414">
    <property type="entry name" value="Hairpin loop containing domain-like"/>
    <property type="match status" value="1"/>
</dbReference>
<dbReference type="PROSITE" id="PS50070">
    <property type="entry name" value="KRINGLE_2"/>
    <property type="match status" value="4"/>
</dbReference>
<keyword evidence="5 20" id="KW-0420">Kringle</keyword>
<feature type="domain" description="VWFA" evidence="22">
    <location>
        <begin position="108"/>
        <end position="277"/>
    </location>
</feature>
<keyword evidence="13" id="KW-0325">Glycoprotein</keyword>
<evidence type="ECO:0000256" key="1">
    <source>
        <dbReference type="ARBA" id="ARBA00004613"/>
    </source>
</evidence>
<keyword evidence="12 20" id="KW-1015">Disulfide bond</keyword>
<dbReference type="InterPro" id="IPR013806">
    <property type="entry name" value="Kringle-like"/>
</dbReference>
<dbReference type="FunFam" id="2.40.20.10:FF:000002">
    <property type="entry name" value="Hepatocyte growth factor"/>
    <property type="match status" value="1"/>
</dbReference>
<dbReference type="SMART" id="SM00130">
    <property type="entry name" value="KR"/>
    <property type="match status" value="4"/>
</dbReference>
<name>A0A444U4H7_ACIRT</name>
<dbReference type="SMART" id="SM00020">
    <property type="entry name" value="Tryp_SPc"/>
    <property type="match status" value="1"/>
</dbReference>
<keyword evidence="10" id="KW-0339">Growth factor</keyword>
<dbReference type="Gene3D" id="2.40.10.10">
    <property type="entry name" value="Trypsin-like serine proteases"/>
    <property type="match status" value="2"/>
</dbReference>
<dbReference type="PIRSF" id="PIRSF500183">
    <property type="entry name" value="Hepatocyte_GF"/>
    <property type="match status" value="1"/>
</dbReference>
<comment type="subunit">
    <text evidence="16">Dimer of an alpha chain and a beta chain linked by a disulfide bond. Interacts with SRPX2; the interaction increases HGF mitogenic activity.</text>
</comment>
<accession>A0A444U4H7</accession>
<dbReference type="GO" id="GO:0006508">
    <property type="term" value="P:proteolysis"/>
    <property type="evidence" value="ECO:0007669"/>
    <property type="project" value="InterPro"/>
</dbReference>
<evidence type="ECO:0000256" key="19">
    <source>
        <dbReference type="ARBA" id="ARBA00045210"/>
    </source>
</evidence>
<keyword evidence="11" id="KW-0406">Ion transport</keyword>
<protein>
    <recommendedName>
        <fullName evidence="2">Hepatocyte growth factor</fullName>
    </recommendedName>
    <alternativeName>
        <fullName evidence="18">Hepatopoietin-A</fullName>
    </alternativeName>
    <alternativeName>
        <fullName evidence="17">Scatter factor</fullName>
    </alternativeName>
</protein>
<dbReference type="SUPFAM" id="SSF53300">
    <property type="entry name" value="vWA-like"/>
    <property type="match status" value="1"/>
</dbReference>
<dbReference type="Pfam" id="PF08473">
    <property type="entry name" value="VGCC_alpha2"/>
    <property type="match status" value="2"/>
</dbReference>
<dbReference type="InterPro" id="IPR000001">
    <property type="entry name" value="Kringle"/>
</dbReference>
<dbReference type="InterPro" id="IPR018056">
    <property type="entry name" value="Kringle_CS"/>
</dbReference>
<keyword evidence="7" id="KW-0732">Signal</keyword>
<dbReference type="Pfam" id="PF00092">
    <property type="entry name" value="VWA"/>
    <property type="match status" value="1"/>
</dbReference>
<dbReference type="InterPro" id="IPR038178">
    <property type="entry name" value="Kringle_sf"/>
</dbReference>
<dbReference type="AlphaFoldDB" id="A0A444U4H7"/>
<feature type="domain" description="Kringle" evidence="21">
    <location>
        <begin position="872"/>
        <end position="951"/>
    </location>
</feature>
<dbReference type="SUPFAM" id="SSF50494">
    <property type="entry name" value="Trypsin-like serine proteases"/>
    <property type="match status" value="1"/>
</dbReference>
<dbReference type="InterPro" id="IPR036465">
    <property type="entry name" value="vWFA_dom_sf"/>
</dbReference>
<evidence type="ECO:0000256" key="13">
    <source>
        <dbReference type="ARBA" id="ARBA00023180"/>
    </source>
</evidence>
<dbReference type="GO" id="GO:0008083">
    <property type="term" value="F:growth factor activity"/>
    <property type="evidence" value="ECO:0007669"/>
    <property type="project" value="UniProtKB-KW"/>
</dbReference>
<dbReference type="Pfam" id="PF00089">
    <property type="entry name" value="Trypsin"/>
    <property type="match status" value="1"/>
</dbReference>
<sequence length="1224" mass="139286">SDSNETGRIKPEFVEDPSFKRRINYNHTAVHIPTDIYEGSTIVLNELNWTAALEDVFKKNRDEDPTLLWQVFGSATGLARYYPASPWMDSSKTPNKIDLYDVRRRPWSGSVSGLTLRLIRTSVSEMLETLSDDDYVNVVSFNNDAKNVSCFTHLVQANVRNKKVLKDAVHEILAKGITDYKKGFSFAFEQLSNFNVSRANCNKIIMLFTDGGEERAQEIFEKYNPEKKVRVFTFSVGQHNYDKGPIQWMACANKGHYYEIPSIGAIRINTQEYLDVLGRPMVLAGKRAKQVQWTNVYLDALELGLVITGTLPVFNKTKELKSNEKGAVPRQNQLILGVMAIDVSLEDIKRLTPRFTIGPNGYYFAIDPNGYVLLHPNLQPKTIGVGIPKIYTGKRKPVFQIRRKMIDGEKGEIKINTLVKSQDEVGQDKREINHDIEAMLHLLTDSYLMLAFQMNWCSTGKSNLHSEIGVSGFDSGIMVSRAVEITVDGKLLKPAVVGVKINVTTWMENFTKATMRTDCTSEICDCEKNNKYVDCVILDDGGFLLMSNQDEYISQIGRFFGEIDPSFMRNLIQVPLYSFNKSYDYQSVCDPERDTKAAAGLRSVFVSYLFLFRTADIEEEMAALSKKSCITEQTQYFFSNNMKSFNGVLDCGNCSRAFYYDKKENKCHWLSFTSKAPGVRKELDFRYDLYEKKDYIRECIIGNGSNYKGMKTVTKTGLTCQAWSSMVPHEHSFLPPKYRSKDLEDNYCRNPDNEASGPWCFTTDPDIRHQSCDLPQCSEVECLTCNGENYRGSMDHTETGKECQRWDLNRPHKHSFHPKRYPDKGLDGNYCRNPDKRLRPWCFTLDPNTTWEYCSIKVCAESVKSDPDTTTKCFQDQGEKYRGTVNTAPNGIRCQRWDSQYPHNHSYTPQNYKCHDLRENYCRNPDGAELPWCFTTDPKVRVAFCTHIPRCGTDNSDPEVHCYNGTGEDYTGHLSKTRSGFPCAMWDEGLKSKSWTLSEPSMAGLQKNYCRNPDKDKHGLWCFTNNPSIPWDYCDLKRSMTIGVVDHYIPDLTEYSVWLGFLHLNEAGREVSSKQVLRISHLVCGPQGSDLVLLKLSGPAWQTEHVRIIQLPVAGCVIKENTYCTVYGWGETKGTGYDGMLKAVKLPIVGNQICNEYHKGRIPVTDSEKDYGGPLVCEEHDVKVVQGVSVHGRGCGRPNRPGIFVSIPYYTDWVHKVFKILSSP</sequence>
<feature type="domain" description="Kringle" evidence="21">
    <location>
        <begin position="961"/>
        <end position="1039"/>
    </location>
</feature>
<keyword evidence="25" id="KW-1185">Reference proteome</keyword>
<dbReference type="GO" id="GO:0034702">
    <property type="term" value="C:monoatomic ion channel complex"/>
    <property type="evidence" value="ECO:0007669"/>
    <property type="project" value="UniProtKB-KW"/>
</dbReference>
<keyword evidence="15" id="KW-0407">Ion channel</keyword>
<dbReference type="InterPro" id="IPR002035">
    <property type="entry name" value="VWF_A"/>
</dbReference>
<evidence type="ECO:0000256" key="14">
    <source>
        <dbReference type="ARBA" id="ARBA00023283"/>
    </source>
</evidence>